<accession>A0ABS9MK52</accession>
<organism evidence="2 3">
    <name type="scientific">Anaeromassilibacillus senegalensis</name>
    <dbReference type="NCBI Taxonomy" id="1673717"/>
    <lineage>
        <taxon>Bacteria</taxon>
        <taxon>Bacillati</taxon>
        <taxon>Bacillota</taxon>
        <taxon>Clostridia</taxon>
        <taxon>Eubacteriales</taxon>
        <taxon>Acutalibacteraceae</taxon>
        <taxon>Anaeromassilibacillus</taxon>
    </lineage>
</organism>
<sequence>MNESDLNRLLQQALAPKEFPSDQLNQTIRNRVQEEQTMKRFSKKRPLAAALVAALVLALSITGFASWRFLSAGEAAEHSGMSNLARAFKSGDAVSVNQTVASGGYTFSFLGIASGENLSGFQSDSQVNPKRTYAVLAIAKTDGTAMAADGSESFFVSPLIKGQKPWQVNITTMNGGYTEFAEGGVLYRLIECDDIEMFADRGLYLCVSTSDFYDKNAFTYDEETGEITTNPDYSGACALFDLPLDPAKADRAKADAYLETLLEPWEDDSQESSAATGTGDWADAIANGTVVPGSEQAVTYDEDGMAHYSFGGYSETFDPELLLGDGSLGPSSCASLTEDADGNPLAICYYRNEQGVVMGKAVRLQEFPSLLKEAQAEE</sequence>
<name>A0ABS9MK52_9FIRM</name>
<evidence type="ECO:0000313" key="2">
    <source>
        <dbReference type="EMBL" id="MCG4611190.1"/>
    </source>
</evidence>
<keyword evidence="1" id="KW-1133">Transmembrane helix</keyword>
<keyword evidence="3" id="KW-1185">Reference proteome</keyword>
<dbReference type="RefSeq" id="WP_237966909.1">
    <property type="nucleotide sequence ID" value="NZ_JAKNHQ010000012.1"/>
</dbReference>
<reference evidence="2 3" key="1">
    <citation type="submission" date="2022-01" db="EMBL/GenBank/DDBJ databases">
        <title>Collection of gut derived symbiotic bacterial strains cultured from healthy donors.</title>
        <authorList>
            <person name="Lin H."/>
            <person name="Kohout C."/>
            <person name="Waligurski E."/>
            <person name="Pamer E.G."/>
        </authorList>
    </citation>
    <scope>NUCLEOTIDE SEQUENCE [LARGE SCALE GENOMIC DNA]</scope>
    <source>
        <strain evidence="2 3">DFI.7.58</strain>
    </source>
</reference>
<feature type="transmembrane region" description="Helical" evidence="1">
    <location>
        <begin position="47"/>
        <end position="70"/>
    </location>
</feature>
<gene>
    <name evidence="2" type="ORF">L0P57_09635</name>
</gene>
<evidence type="ECO:0008006" key="4">
    <source>
        <dbReference type="Google" id="ProtNLM"/>
    </source>
</evidence>
<keyword evidence="1" id="KW-0812">Transmembrane</keyword>
<evidence type="ECO:0000256" key="1">
    <source>
        <dbReference type="SAM" id="Phobius"/>
    </source>
</evidence>
<proteinExistence type="predicted"/>
<comment type="caution">
    <text evidence="2">The sequence shown here is derived from an EMBL/GenBank/DDBJ whole genome shotgun (WGS) entry which is preliminary data.</text>
</comment>
<dbReference type="Proteomes" id="UP001298681">
    <property type="component" value="Unassembled WGS sequence"/>
</dbReference>
<protein>
    <recommendedName>
        <fullName evidence="4">DUF4179 domain-containing protein</fullName>
    </recommendedName>
</protein>
<dbReference type="EMBL" id="JAKNHQ010000012">
    <property type="protein sequence ID" value="MCG4611190.1"/>
    <property type="molecule type" value="Genomic_DNA"/>
</dbReference>
<evidence type="ECO:0000313" key="3">
    <source>
        <dbReference type="Proteomes" id="UP001298681"/>
    </source>
</evidence>
<keyword evidence="1" id="KW-0472">Membrane</keyword>